<protein>
    <recommendedName>
        <fullName evidence="5">HAT C-terminal dimerisation domain-containing protein</fullName>
    </recommendedName>
</protein>
<feature type="domain" description="hAT-like transposase RNase-H fold" evidence="2">
    <location>
        <begin position="118"/>
        <end position="221"/>
    </location>
</feature>
<dbReference type="PANTHER" id="PTHR23272">
    <property type="entry name" value="BED FINGER-RELATED"/>
    <property type="match status" value="1"/>
</dbReference>
<dbReference type="SUPFAM" id="SSF53098">
    <property type="entry name" value="Ribonuclease H-like"/>
    <property type="match status" value="1"/>
</dbReference>
<keyword evidence="4" id="KW-1185">Reference proteome</keyword>
<name>A0A5J5A017_9ASTE</name>
<dbReference type="Pfam" id="PF14372">
    <property type="entry name" value="hAT-like_RNase-H"/>
    <property type="match status" value="1"/>
</dbReference>
<reference evidence="3 4" key="1">
    <citation type="submission" date="2019-09" db="EMBL/GenBank/DDBJ databases">
        <title>A chromosome-level genome assembly of the Chinese tupelo Nyssa sinensis.</title>
        <authorList>
            <person name="Yang X."/>
            <person name="Kang M."/>
            <person name="Yang Y."/>
            <person name="Xiong H."/>
            <person name="Wang M."/>
            <person name="Zhang Z."/>
            <person name="Wang Z."/>
            <person name="Wu H."/>
            <person name="Ma T."/>
            <person name="Liu J."/>
            <person name="Xi Z."/>
        </authorList>
    </citation>
    <scope>NUCLEOTIDE SEQUENCE [LARGE SCALE GENOMIC DNA]</scope>
    <source>
        <strain evidence="3">J267</strain>
        <tissue evidence="3">Leaf</tissue>
    </source>
</reference>
<evidence type="ECO:0008006" key="5">
    <source>
        <dbReference type="Google" id="ProtNLM"/>
    </source>
</evidence>
<dbReference type="AlphaFoldDB" id="A0A5J5A017"/>
<sequence length="398" mass="46044">MARDGIEKVNNSISRIRSAVRYIRSSPQRSQQFNICCEQEKLPSKCTLCLDVPSKWNYTYLMLETVLKFQKAFERLDNQEQNLASNLNDGFPNEGDWENAKVLIKFVKTFYEVTKRISGSLYVTANSYLGEVFSMQETLDGWSKSSDDCLSVMARLMKENFDKYWGKFDKINMMLLIAVVLDPQYKLTFVKFCYSRVYTLDKVNELIGRVRELLNRMHLHYQMLDSTSSPYSSSMTQILNDIEVETCKANQAWLRSRYKFLKYLEEQERASSKTEVDRYLEDSLECHTSNFEILGWWKMNSSRYRILSQVARDVLAIPISTIASESAFSTGERILDQFHGSLTPKIVECLICTQDWLRASPLPIEVEERLEELEDLELVIMEDPGVAAAISNSSTLSL</sequence>
<dbReference type="InterPro" id="IPR012337">
    <property type="entry name" value="RNaseH-like_sf"/>
</dbReference>
<dbReference type="InterPro" id="IPR025525">
    <property type="entry name" value="hAT-like_transposase_RNase-H"/>
</dbReference>
<dbReference type="Proteomes" id="UP000325577">
    <property type="component" value="Linkage Group LG4"/>
</dbReference>
<organism evidence="3 4">
    <name type="scientific">Nyssa sinensis</name>
    <dbReference type="NCBI Taxonomy" id="561372"/>
    <lineage>
        <taxon>Eukaryota</taxon>
        <taxon>Viridiplantae</taxon>
        <taxon>Streptophyta</taxon>
        <taxon>Embryophyta</taxon>
        <taxon>Tracheophyta</taxon>
        <taxon>Spermatophyta</taxon>
        <taxon>Magnoliopsida</taxon>
        <taxon>eudicotyledons</taxon>
        <taxon>Gunneridae</taxon>
        <taxon>Pentapetalae</taxon>
        <taxon>asterids</taxon>
        <taxon>Cornales</taxon>
        <taxon>Nyssaceae</taxon>
        <taxon>Nyssa</taxon>
    </lineage>
</organism>
<evidence type="ECO:0000313" key="3">
    <source>
        <dbReference type="EMBL" id="KAA8523504.1"/>
    </source>
</evidence>
<dbReference type="GO" id="GO:0046983">
    <property type="term" value="F:protein dimerization activity"/>
    <property type="evidence" value="ECO:0007669"/>
    <property type="project" value="InterPro"/>
</dbReference>
<accession>A0A5J5A017</accession>
<dbReference type="Pfam" id="PF05699">
    <property type="entry name" value="Dimer_Tnp_hAT"/>
    <property type="match status" value="1"/>
</dbReference>
<dbReference type="EMBL" id="CM018047">
    <property type="protein sequence ID" value="KAA8523504.1"/>
    <property type="molecule type" value="Genomic_DNA"/>
</dbReference>
<evidence type="ECO:0000259" key="1">
    <source>
        <dbReference type="Pfam" id="PF05699"/>
    </source>
</evidence>
<gene>
    <name evidence="3" type="ORF">F0562_009927</name>
</gene>
<feature type="domain" description="HAT C-terminal dimerisation" evidence="1">
    <location>
        <begin position="275"/>
        <end position="357"/>
    </location>
</feature>
<evidence type="ECO:0000259" key="2">
    <source>
        <dbReference type="Pfam" id="PF14372"/>
    </source>
</evidence>
<dbReference type="OrthoDB" id="1718237at2759"/>
<evidence type="ECO:0000313" key="4">
    <source>
        <dbReference type="Proteomes" id="UP000325577"/>
    </source>
</evidence>
<dbReference type="PANTHER" id="PTHR23272:SF193">
    <property type="entry name" value="OS07G0624100 PROTEIN"/>
    <property type="match status" value="1"/>
</dbReference>
<dbReference type="GO" id="GO:0003677">
    <property type="term" value="F:DNA binding"/>
    <property type="evidence" value="ECO:0007669"/>
    <property type="project" value="InterPro"/>
</dbReference>
<proteinExistence type="predicted"/>
<dbReference type="InterPro" id="IPR008906">
    <property type="entry name" value="HATC_C_dom"/>
</dbReference>